<keyword evidence="1" id="KW-0812">Transmembrane</keyword>
<dbReference type="AlphaFoldDB" id="A0A8D9BR32"/>
<protein>
    <submittedName>
        <fullName evidence="2">Uncharacterized protein</fullName>
    </submittedName>
</protein>
<dbReference type="EMBL" id="HBUF01668035">
    <property type="protein sequence ID" value="CAG6790058.1"/>
    <property type="molecule type" value="Transcribed_RNA"/>
</dbReference>
<reference evidence="2" key="1">
    <citation type="submission" date="2021-05" db="EMBL/GenBank/DDBJ databases">
        <authorList>
            <person name="Alioto T."/>
            <person name="Alioto T."/>
            <person name="Gomez Garrido J."/>
        </authorList>
    </citation>
    <scope>NUCLEOTIDE SEQUENCE</scope>
</reference>
<organism evidence="2">
    <name type="scientific">Cacopsylla melanoneura</name>
    <dbReference type="NCBI Taxonomy" id="428564"/>
    <lineage>
        <taxon>Eukaryota</taxon>
        <taxon>Metazoa</taxon>
        <taxon>Ecdysozoa</taxon>
        <taxon>Arthropoda</taxon>
        <taxon>Hexapoda</taxon>
        <taxon>Insecta</taxon>
        <taxon>Pterygota</taxon>
        <taxon>Neoptera</taxon>
        <taxon>Paraneoptera</taxon>
        <taxon>Hemiptera</taxon>
        <taxon>Sternorrhyncha</taxon>
        <taxon>Psylloidea</taxon>
        <taxon>Psyllidae</taxon>
        <taxon>Psyllinae</taxon>
        <taxon>Cacopsylla</taxon>
    </lineage>
</organism>
<accession>A0A8D9BR32</accession>
<sequence length="102" mass="11796">MNPLARSTTHAWLNPESRPIIFVCSKTNPTVFEVIFIIRYFTSMFTMFFIMCQIRSVICHYHSVRQALSLLTDVYSTLTEGSTTTYNDFLSYVIKSTVLLHS</sequence>
<keyword evidence="1" id="KW-1133">Transmembrane helix</keyword>
<evidence type="ECO:0000313" key="2">
    <source>
        <dbReference type="EMBL" id="CAG6790058.1"/>
    </source>
</evidence>
<name>A0A8D9BR32_9HEMI</name>
<proteinExistence type="predicted"/>
<keyword evidence="1" id="KW-0472">Membrane</keyword>
<evidence type="ECO:0000256" key="1">
    <source>
        <dbReference type="SAM" id="Phobius"/>
    </source>
</evidence>
<feature type="transmembrane region" description="Helical" evidence="1">
    <location>
        <begin position="37"/>
        <end position="58"/>
    </location>
</feature>